<keyword evidence="2" id="KW-1185">Reference proteome</keyword>
<organism evidence="1 2">
    <name type="scientific">Hibiscus sabdariffa</name>
    <name type="common">roselle</name>
    <dbReference type="NCBI Taxonomy" id="183260"/>
    <lineage>
        <taxon>Eukaryota</taxon>
        <taxon>Viridiplantae</taxon>
        <taxon>Streptophyta</taxon>
        <taxon>Embryophyta</taxon>
        <taxon>Tracheophyta</taxon>
        <taxon>Spermatophyta</taxon>
        <taxon>Magnoliopsida</taxon>
        <taxon>eudicotyledons</taxon>
        <taxon>Gunneridae</taxon>
        <taxon>Pentapetalae</taxon>
        <taxon>rosids</taxon>
        <taxon>malvids</taxon>
        <taxon>Malvales</taxon>
        <taxon>Malvaceae</taxon>
        <taxon>Malvoideae</taxon>
        <taxon>Hibiscus</taxon>
    </lineage>
</organism>
<reference evidence="1 2" key="1">
    <citation type="journal article" date="2024" name="G3 (Bethesda)">
        <title>Genome assembly of Hibiscus sabdariffa L. provides insights into metabolisms of medicinal natural products.</title>
        <authorList>
            <person name="Kim T."/>
        </authorList>
    </citation>
    <scope>NUCLEOTIDE SEQUENCE [LARGE SCALE GENOMIC DNA]</scope>
    <source>
        <strain evidence="1">TK-2024</strain>
        <tissue evidence="1">Old leaves</tissue>
    </source>
</reference>
<name>A0ABR2D9X5_9ROSI</name>
<accession>A0ABR2D9X5</accession>
<dbReference type="EMBL" id="JBBPBM010000033">
    <property type="protein sequence ID" value="KAK8533192.1"/>
    <property type="molecule type" value="Genomic_DNA"/>
</dbReference>
<evidence type="ECO:0000313" key="2">
    <source>
        <dbReference type="Proteomes" id="UP001472677"/>
    </source>
</evidence>
<protein>
    <submittedName>
        <fullName evidence="1">Uncharacterized protein</fullName>
    </submittedName>
</protein>
<gene>
    <name evidence="1" type="ORF">V6N12_076471</name>
</gene>
<evidence type="ECO:0000313" key="1">
    <source>
        <dbReference type="EMBL" id="KAK8533192.1"/>
    </source>
</evidence>
<comment type="caution">
    <text evidence="1">The sequence shown here is derived from an EMBL/GenBank/DDBJ whole genome shotgun (WGS) entry which is preliminary data.</text>
</comment>
<proteinExistence type="predicted"/>
<sequence length="98" mass="10750">MECGLGAGLRTAIQSGYKAKSSRSGRGKKKFPEDLVVQKVFQSNNPVTFPIPTLPRASLEVLDEAQATLLTWEMLGIDFQAPRGEVLDRLAVAEMEED</sequence>
<dbReference type="Proteomes" id="UP001472677">
    <property type="component" value="Unassembled WGS sequence"/>
</dbReference>